<dbReference type="EMBL" id="CAUYUE010000007">
    <property type="protein sequence ID" value="CAK0782858.1"/>
    <property type="molecule type" value="Genomic_DNA"/>
</dbReference>
<comment type="caution">
    <text evidence="2">The sequence shown here is derived from an EMBL/GenBank/DDBJ whole genome shotgun (WGS) entry which is preliminary data.</text>
</comment>
<feature type="region of interest" description="Disordered" evidence="1">
    <location>
        <begin position="50"/>
        <end position="147"/>
    </location>
</feature>
<evidence type="ECO:0000313" key="3">
    <source>
        <dbReference type="Proteomes" id="UP001314263"/>
    </source>
</evidence>
<reference evidence="2 3" key="1">
    <citation type="submission" date="2023-10" db="EMBL/GenBank/DDBJ databases">
        <authorList>
            <person name="Maclean D."/>
            <person name="Macfadyen A."/>
        </authorList>
    </citation>
    <scope>NUCLEOTIDE SEQUENCE [LARGE SCALE GENOMIC DNA]</scope>
</reference>
<organism evidence="2 3">
    <name type="scientific">Coccomyxa viridis</name>
    <dbReference type="NCBI Taxonomy" id="1274662"/>
    <lineage>
        <taxon>Eukaryota</taxon>
        <taxon>Viridiplantae</taxon>
        <taxon>Chlorophyta</taxon>
        <taxon>core chlorophytes</taxon>
        <taxon>Trebouxiophyceae</taxon>
        <taxon>Trebouxiophyceae incertae sedis</taxon>
        <taxon>Coccomyxaceae</taxon>
        <taxon>Coccomyxa</taxon>
    </lineage>
</organism>
<sequence>MAFTTKPSAKLASSTYKMTFSMTTMSPAIAARPGISARPSLRPAHQRLAPVRANPFVGQTNDPEKVAKNKEKKEKDSMWAEPHNNNPLEKTTLSRQGITAQSKEMKDETAVNEAQEKLQEGTEGAKDAVKGAVDKAGDAIKKVTGQD</sequence>
<evidence type="ECO:0000256" key="1">
    <source>
        <dbReference type="SAM" id="MobiDB-lite"/>
    </source>
</evidence>
<evidence type="ECO:0000313" key="2">
    <source>
        <dbReference type="EMBL" id="CAK0782858.1"/>
    </source>
</evidence>
<dbReference type="AlphaFoldDB" id="A0AAV1I6Q5"/>
<accession>A0AAV1I6Q5</accession>
<dbReference type="Proteomes" id="UP001314263">
    <property type="component" value="Unassembled WGS sequence"/>
</dbReference>
<feature type="compositionally biased region" description="Basic and acidic residues" evidence="1">
    <location>
        <begin position="103"/>
        <end position="141"/>
    </location>
</feature>
<gene>
    <name evidence="2" type="ORF">CVIRNUC_006053</name>
</gene>
<proteinExistence type="predicted"/>
<feature type="compositionally biased region" description="Basic and acidic residues" evidence="1">
    <location>
        <begin position="62"/>
        <end position="78"/>
    </location>
</feature>
<feature type="compositionally biased region" description="Polar residues" evidence="1">
    <location>
        <begin position="83"/>
        <end position="102"/>
    </location>
</feature>
<name>A0AAV1I6Q5_9CHLO</name>
<protein>
    <submittedName>
        <fullName evidence="2">Uncharacterized protein</fullName>
    </submittedName>
</protein>
<keyword evidence="3" id="KW-1185">Reference proteome</keyword>